<organism evidence="10 11">
    <name type="scientific">Plasmodium relictum</name>
    <dbReference type="NCBI Taxonomy" id="85471"/>
    <lineage>
        <taxon>Eukaryota</taxon>
        <taxon>Sar</taxon>
        <taxon>Alveolata</taxon>
        <taxon>Apicomplexa</taxon>
        <taxon>Aconoidasida</taxon>
        <taxon>Haemosporida</taxon>
        <taxon>Plasmodiidae</taxon>
        <taxon>Plasmodium</taxon>
        <taxon>Plasmodium (Haemamoeba)</taxon>
    </lineage>
</organism>
<keyword evidence="11" id="KW-1185">Reference proteome</keyword>
<dbReference type="SUPFAM" id="SSF50249">
    <property type="entry name" value="Nucleic acid-binding proteins"/>
    <property type="match status" value="1"/>
</dbReference>
<dbReference type="PANTHER" id="PTHR22594">
    <property type="entry name" value="ASPARTYL/LYSYL-TRNA SYNTHETASE"/>
    <property type="match status" value="1"/>
</dbReference>
<reference evidence="10 11" key="1">
    <citation type="submission" date="2015-04" db="EMBL/GenBank/DDBJ databases">
        <authorList>
            <consortium name="Pathogen Informatics"/>
        </authorList>
    </citation>
    <scope>NUCLEOTIDE SEQUENCE [LARGE SCALE GENOMIC DNA]</scope>
    <source>
        <strain evidence="10 11">SGS1</strain>
    </source>
</reference>
<dbReference type="GO" id="GO:0005524">
    <property type="term" value="F:ATP binding"/>
    <property type="evidence" value="ECO:0007669"/>
    <property type="project" value="UniProtKB-KW"/>
</dbReference>
<keyword evidence="3 10" id="KW-0436">Ligase</keyword>
<dbReference type="Proteomes" id="UP000220158">
    <property type="component" value="Chromosome 10"/>
</dbReference>
<dbReference type="SUPFAM" id="SSF55681">
    <property type="entry name" value="Class II aaRS and biotin synthetases"/>
    <property type="match status" value="1"/>
</dbReference>
<dbReference type="Gene3D" id="3.30.930.10">
    <property type="entry name" value="Bira Bifunctional Protein, Domain 2"/>
    <property type="match status" value="1"/>
</dbReference>
<dbReference type="KEGG" id="prel:PRELSG_1022900"/>
<dbReference type="EC" id="6.1.1.22" evidence="2"/>
<dbReference type="GO" id="GO:0004816">
    <property type="term" value="F:asparagine-tRNA ligase activity"/>
    <property type="evidence" value="ECO:0007669"/>
    <property type="project" value="UniProtKB-EC"/>
</dbReference>
<protein>
    <recommendedName>
        <fullName evidence="2">asparagine--tRNA ligase</fullName>
        <ecNumber evidence="2">6.1.1.22</ecNumber>
    </recommendedName>
</protein>
<evidence type="ECO:0000256" key="3">
    <source>
        <dbReference type="ARBA" id="ARBA00022598"/>
    </source>
</evidence>
<evidence type="ECO:0000256" key="2">
    <source>
        <dbReference type="ARBA" id="ARBA00012816"/>
    </source>
</evidence>
<dbReference type="RefSeq" id="XP_028533576.1">
    <property type="nucleotide sequence ID" value="XM_028677159.1"/>
</dbReference>
<dbReference type="EMBL" id="LN835305">
    <property type="protein sequence ID" value="CRH00573.1"/>
    <property type="molecule type" value="Genomic_DNA"/>
</dbReference>
<dbReference type="FunFam" id="3.30.930.10:FF:000016">
    <property type="entry name" value="Asparagine--tRNA ligase"/>
    <property type="match status" value="1"/>
</dbReference>
<name>A0A1J1H7P4_PLARL</name>
<dbReference type="CDD" id="cd04318">
    <property type="entry name" value="EcAsnRS_like_N"/>
    <property type="match status" value="1"/>
</dbReference>
<dbReference type="PROSITE" id="PS50862">
    <property type="entry name" value="AA_TRNA_LIGASE_II"/>
    <property type="match status" value="1"/>
</dbReference>
<dbReference type="OMA" id="YLRNFPH"/>
<feature type="domain" description="Aminoacyl-transfer RNA synthetases class-II family profile" evidence="9">
    <location>
        <begin position="395"/>
        <end position="624"/>
    </location>
</feature>
<evidence type="ECO:0000256" key="7">
    <source>
        <dbReference type="ARBA" id="ARBA00023146"/>
    </source>
</evidence>
<accession>A0A1J1H7P4</accession>
<comment type="similarity">
    <text evidence="1">Belongs to the class-II aminoacyl-tRNA synthetase family.</text>
</comment>
<dbReference type="InterPro" id="IPR006195">
    <property type="entry name" value="aa-tRNA-synth_II"/>
</dbReference>
<keyword evidence="6" id="KW-0648">Protein biosynthesis</keyword>
<keyword evidence="4" id="KW-0547">Nucleotide-binding</keyword>
<dbReference type="Pfam" id="PF00152">
    <property type="entry name" value="tRNA-synt_2"/>
    <property type="match status" value="1"/>
</dbReference>
<evidence type="ECO:0000256" key="6">
    <source>
        <dbReference type="ARBA" id="ARBA00022917"/>
    </source>
</evidence>
<feature type="signal peptide" evidence="8">
    <location>
        <begin position="1"/>
        <end position="21"/>
    </location>
</feature>
<proteinExistence type="inferred from homology"/>
<evidence type="ECO:0000256" key="8">
    <source>
        <dbReference type="SAM" id="SignalP"/>
    </source>
</evidence>
<dbReference type="NCBIfam" id="NF003037">
    <property type="entry name" value="PRK03932.1"/>
    <property type="match status" value="1"/>
</dbReference>
<keyword evidence="8" id="KW-0732">Signal</keyword>
<evidence type="ECO:0000256" key="1">
    <source>
        <dbReference type="ARBA" id="ARBA00008226"/>
    </source>
</evidence>
<dbReference type="PANTHER" id="PTHR22594:SF34">
    <property type="entry name" value="ASPARAGINE--TRNA LIGASE, MITOCHONDRIAL-RELATED"/>
    <property type="match status" value="1"/>
</dbReference>
<sequence>MRIHFINIIHLFILLFLLVKCIKKKIVNRKNNFDCKLLKKNNIILNKWKGNRKSMNCLFFLKNNIQMLPLSNRNIKNNFFFQKFKLKNFLCSTRNIERTKIRDIFKIDIKDESKKNLKICGWIKSVRTVGKNCFLFVDINDGSYFKNLQVIIDANVLNYNEILKTSTDDGIECVGELKSSIGKNQKIELCVYDASKDHYVKLFKNINNINEHNCNEKENNSEVDCSVSNNDNNKNFIVNKNINNIKENNEKEDLIENSQNKDDYYMISKKFHTKKYLRNFPHLRARTKLYSSVFRLKSDIIFETFNYFRKKNFTYINTPILTSNDCEGAGKLFYATTLLNKENENKTNADSINIKNENNNYEKDIFQKDFFKKPCYLNVSSQLALECMCCSIGDVFTINQSFRAENSNTFRHLSEFLMLEVEIPFSNLNDIVSVSEDYIKEMIKFALYKSEEIEYLNENHDKNLKKKLENVLNQKFIVITYDEAVDLIKKKNTFSDLSWGTDLSFDQQKFLTNNYFKSPVVIINYPNNIKPFYMKLNKDKKTVSCMDILFPDIGEIVGGSEREIHLNTLKQKMNNHKLNMKLYEPYLQLRKYGNIPHSGFGLGIDRLIMYISSINNIKDIVTFPRYPNFLFM</sequence>
<dbReference type="PRINTS" id="PR01042">
    <property type="entry name" value="TRNASYNTHASP"/>
</dbReference>
<evidence type="ECO:0000256" key="4">
    <source>
        <dbReference type="ARBA" id="ARBA00022741"/>
    </source>
</evidence>
<evidence type="ECO:0000256" key="5">
    <source>
        <dbReference type="ARBA" id="ARBA00022840"/>
    </source>
</evidence>
<dbReference type="InterPro" id="IPR004522">
    <property type="entry name" value="Asn-tRNA-ligase"/>
</dbReference>
<dbReference type="InterPro" id="IPR002312">
    <property type="entry name" value="Asp/Asn-tRNA-synth_IIb"/>
</dbReference>
<dbReference type="GeneID" id="39736696"/>
<dbReference type="InterPro" id="IPR012340">
    <property type="entry name" value="NA-bd_OB-fold"/>
</dbReference>
<dbReference type="NCBIfam" id="TIGR00457">
    <property type="entry name" value="asnS"/>
    <property type="match status" value="1"/>
</dbReference>
<dbReference type="VEuPathDB" id="PlasmoDB:PRELSG_1022900"/>
<dbReference type="InterPro" id="IPR045864">
    <property type="entry name" value="aa-tRNA-synth_II/BPL/LPL"/>
</dbReference>
<dbReference type="InterPro" id="IPR004364">
    <property type="entry name" value="Aa-tRNA-synt_II"/>
</dbReference>
<dbReference type="Gene3D" id="2.40.50.140">
    <property type="entry name" value="Nucleic acid-binding proteins"/>
    <property type="match status" value="1"/>
</dbReference>
<evidence type="ECO:0000313" key="11">
    <source>
        <dbReference type="Proteomes" id="UP000220158"/>
    </source>
</evidence>
<keyword evidence="5" id="KW-0067">ATP-binding</keyword>
<gene>
    <name evidence="10" type="primary">AsnRS</name>
    <name evidence="10" type="ORF">PRELSG_1022900</name>
</gene>
<dbReference type="AlphaFoldDB" id="A0A1J1H7P4"/>
<dbReference type="GO" id="GO:0005739">
    <property type="term" value="C:mitochondrion"/>
    <property type="evidence" value="ECO:0007669"/>
    <property type="project" value="TreeGrafter"/>
</dbReference>
<dbReference type="GO" id="GO:0006421">
    <property type="term" value="P:asparaginyl-tRNA aminoacylation"/>
    <property type="evidence" value="ECO:0007669"/>
    <property type="project" value="InterPro"/>
</dbReference>
<evidence type="ECO:0000259" key="9">
    <source>
        <dbReference type="PROSITE" id="PS50862"/>
    </source>
</evidence>
<feature type="chain" id="PRO_5012136506" description="asparagine--tRNA ligase" evidence="8">
    <location>
        <begin position="22"/>
        <end position="632"/>
    </location>
</feature>
<keyword evidence="7" id="KW-0030">Aminoacyl-tRNA synthetase</keyword>
<dbReference type="OrthoDB" id="1931232at2759"/>
<evidence type="ECO:0000313" key="10">
    <source>
        <dbReference type="EMBL" id="CRH00573.1"/>
    </source>
</evidence>